<dbReference type="AlphaFoldDB" id="A0A2I4HDM2"/>
<accession>A0A2I4HDM2</accession>
<dbReference type="RefSeq" id="XP_018854255.1">
    <property type="nucleotide sequence ID" value="XM_018998710.1"/>
</dbReference>
<dbReference type="OrthoDB" id="1726621at2759"/>
<evidence type="ECO:0000256" key="1">
    <source>
        <dbReference type="ARBA" id="ARBA00022801"/>
    </source>
</evidence>
<dbReference type="GeneID" id="109016289"/>
<protein>
    <submittedName>
        <fullName evidence="3">AAA-ATPase ASD, mitochondrial-like</fullName>
    </submittedName>
</protein>
<sequence length="190" mass="22297">MSPTTVTELWASVISALGSIMLLWTLYPQYFPKELREFFNKYTSIIISYFNPYINISFSEASEDRFKRSDAYLTVETYLSTKAPKTAKRLKAELGKDSSKVVLSLDAHQTVADEFRGVKIWWEVKQEVKTSRSFYTPRQETTMSYMLTFHKRYRDLIIESYLEHVMKEGKEIGVRNRQRNVQPACKIYIA</sequence>
<reference evidence="3" key="1">
    <citation type="submission" date="2025-08" db="UniProtKB">
        <authorList>
            <consortium name="RefSeq"/>
        </authorList>
    </citation>
    <scope>IDENTIFICATION</scope>
    <source>
        <tissue evidence="3">Leaves</tissue>
    </source>
</reference>
<dbReference type="GO" id="GO:0016787">
    <property type="term" value="F:hydrolase activity"/>
    <property type="evidence" value="ECO:0007669"/>
    <property type="project" value="UniProtKB-KW"/>
</dbReference>
<name>A0A2I4HDM2_JUGRE</name>
<organism evidence="2 3">
    <name type="scientific">Juglans regia</name>
    <name type="common">English walnut</name>
    <dbReference type="NCBI Taxonomy" id="51240"/>
    <lineage>
        <taxon>Eukaryota</taxon>
        <taxon>Viridiplantae</taxon>
        <taxon>Streptophyta</taxon>
        <taxon>Embryophyta</taxon>
        <taxon>Tracheophyta</taxon>
        <taxon>Spermatophyta</taxon>
        <taxon>Magnoliopsida</taxon>
        <taxon>eudicotyledons</taxon>
        <taxon>Gunneridae</taxon>
        <taxon>Pentapetalae</taxon>
        <taxon>rosids</taxon>
        <taxon>fabids</taxon>
        <taxon>Fagales</taxon>
        <taxon>Juglandaceae</taxon>
        <taxon>Juglans</taxon>
    </lineage>
</organism>
<dbReference type="Pfam" id="PF14363">
    <property type="entry name" value="AAA_assoc"/>
    <property type="match status" value="1"/>
</dbReference>
<evidence type="ECO:0000313" key="2">
    <source>
        <dbReference type="Proteomes" id="UP000235220"/>
    </source>
</evidence>
<gene>
    <name evidence="3" type="primary">LOC109016289</name>
</gene>
<proteinExistence type="predicted"/>
<dbReference type="Gramene" id="Jr02_04480_p1">
    <property type="protein sequence ID" value="cds.Jr02_04480_p1"/>
    <property type="gene ID" value="Jr02_04480"/>
</dbReference>
<keyword evidence="1" id="KW-0378">Hydrolase</keyword>
<dbReference type="Proteomes" id="UP000235220">
    <property type="component" value="Chromosome 2"/>
</dbReference>
<dbReference type="InterPro" id="IPR050747">
    <property type="entry name" value="Mitochondrial_chaperone_BCS1"/>
</dbReference>
<keyword evidence="2" id="KW-1185">Reference proteome</keyword>
<dbReference type="KEGG" id="jre:109016289"/>
<dbReference type="InterPro" id="IPR025753">
    <property type="entry name" value="AAA_N_dom"/>
</dbReference>
<dbReference type="PANTHER" id="PTHR23070">
    <property type="entry name" value="BCS1 AAA-TYPE ATPASE"/>
    <property type="match status" value="1"/>
</dbReference>
<dbReference type="STRING" id="51240.A0A2I4HDM2"/>
<evidence type="ECO:0000313" key="3">
    <source>
        <dbReference type="RefSeq" id="XP_018854255.1"/>
    </source>
</evidence>